<keyword evidence="1" id="KW-1133">Transmembrane helix</keyword>
<gene>
    <name evidence="2" type="ORF">GO485_23535</name>
    <name evidence="3" type="ORF">IP92_00722</name>
</gene>
<keyword evidence="1" id="KW-0472">Membrane</keyword>
<reference evidence="3 4" key="1">
    <citation type="journal article" date="2015" name="Stand. Genomic Sci.">
        <title>Genomic Encyclopedia of Bacterial and Archaeal Type Strains, Phase III: the genomes of soil and plant-associated and newly described type strains.</title>
        <authorList>
            <person name="Whitman W.B."/>
            <person name="Woyke T."/>
            <person name="Klenk H.P."/>
            <person name="Zhou Y."/>
            <person name="Lilburn T.G."/>
            <person name="Beck B.J."/>
            <person name="De Vos P."/>
            <person name="Vandamme P."/>
            <person name="Eisen J.A."/>
            <person name="Garrity G."/>
            <person name="Hugenholtz P."/>
            <person name="Kyrpides N.C."/>
        </authorList>
    </citation>
    <scope>NUCLEOTIDE SEQUENCE [LARGE SCALE GENOMIC DNA]</scope>
    <source>
        <strain evidence="3 4">CGMCC 1.10685</strain>
    </source>
</reference>
<proteinExistence type="predicted"/>
<dbReference type="Pfam" id="PF11159">
    <property type="entry name" value="DUF2939"/>
    <property type="match status" value="1"/>
</dbReference>
<evidence type="ECO:0000313" key="4">
    <source>
        <dbReference type="Proteomes" id="UP000315112"/>
    </source>
</evidence>
<dbReference type="InterPro" id="IPR021330">
    <property type="entry name" value="DUF2939"/>
</dbReference>
<keyword evidence="5" id="KW-1185">Reference proteome</keyword>
<dbReference type="EMBL" id="VLKW01000001">
    <property type="protein sequence ID" value="TWI51734.1"/>
    <property type="molecule type" value="Genomic_DNA"/>
</dbReference>
<sequence>MARPAASGYSSQPDNPTRKRFMLNQRTLVKVVPVLLLLLAAYWYFSPYLAFHALRDAARRGDVAALAEHVDFPKVRADLKVQLNAMMTDSLRDLGAGGNGVAEAGAAFGAMLGSLMTDKLVDVMITPEYLAYAVRVGKTKNVEDDRSAPPVQAEEDGDDVDEKWLFERAGVNRLVVLRHDEGSGSSMGYVLERTGFAQWKLVGIDLPKPTHCCGAARHAPQPGAT</sequence>
<evidence type="ECO:0000313" key="5">
    <source>
        <dbReference type="Proteomes" id="UP000437862"/>
    </source>
</evidence>
<dbReference type="Proteomes" id="UP000315112">
    <property type="component" value="Unassembled WGS sequence"/>
</dbReference>
<organism evidence="3 4">
    <name type="scientific">Pseudoduganella flava</name>
    <dbReference type="NCBI Taxonomy" id="871742"/>
    <lineage>
        <taxon>Bacteria</taxon>
        <taxon>Pseudomonadati</taxon>
        <taxon>Pseudomonadota</taxon>
        <taxon>Betaproteobacteria</taxon>
        <taxon>Burkholderiales</taxon>
        <taxon>Oxalobacteraceae</taxon>
        <taxon>Telluria group</taxon>
        <taxon>Pseudoduganella</taxon>
    </lineage>
</organism>
<reference evidence="2 5" key="3">
    <citation type="submission" date="2019-12" db="EMBL/GenBank/DDBJ databases">
        <title>Draft Genome Sequences of Six Type Strains of the Genus Massilia.</title>
        <authorList>
            <person name="Miess H."/>
            <person name="Frediansyah A."/>
            <person name="Goeker M."/>
            <person name="Gross H."/>
        </authorList>
    </citation>
    <scope>NUCLEOTIDE SEQUENCE [LARGE SCALE GENOMIC DNA]</scope>
    <source>
        <strain evidence="2 5">DSM 26639</strain>
    </source>
</reference>
<dbReference type="Proteomes" id="UP000437862">
    <property type="component" value="Chromosome"/>
</dbReference>
<name>A0A562Q4T0_9BURK</name>
<protein>
    <submittedName>
        <fullName evidence="2">DUF2939 domain-containing protein</fullName>
    </submittedName>
</protein>
<evidence type="ECO:0000256" key="1">
    <source>
        <dbReference type="SAM" id="Phobius"/>
    </source>
</evidence>
<evidence type="ECO:0000313" key="3">
    <source>
        <dbReference type="EMBL" id="TWI51734.1"/>
    </source>
</evidence>
<accession>A0A562Q4T0</accession>
<reference evidence="3" key="2">
    <citation type="submission" date="2019-07" db="EMBL/GenBank/DDBJ databases">
        <authorList>
            <person name="Whitman W."/>
            <person name="Huntemann M."/>
            <person name="Clum A."/>
            <person name="Pillay M."/>
            <person name="Palaniappan K."/>
            <person name="Varghese N."/>
            <person name="Mikhailova N."/>
            <person name="Stamatis D."/>
            <person name="Reddy T."/>
            <person name="Daum C."/>
            <person name="Shapiro N."/>
            <person name="Ivanova N."/>
            <person name="Kyrpides N."/>
            <person name="Woyke T."/>
        </authorList>
    </citation>
    <scope>NUCLEOTIDE SEQUENCE</scope>
    <source>
        <strain evidence="3">CGMCC 1.10685</strain>
    </source>
</reference>
<keyword evidence="1" id="KW-0812">Transmembrane</keyword>
<dbReference type="EMBL" id="CP046904">
    <property type="protein sequence ID" value="QGZ41733.1"/>
    <property type="molecule type" value="Genomic_DNA"/>
</dbReference>
<evidence type="ECO:0000313" key="2">
    <source>
        <dbReference type="EMBL" id="QGZ41733.1"/>
    </source>
</evidence>
<feature type="transmembrane region" description="Helical" evidence="1">
    <location>
        <begin position="27"/>
        <end position="45"/>
    </location>
</feature>
<dbReference type="AlphaFoldDB" id="A0A562Q4T0"/>